<comment type="subcellular location">
    <subcellularLocation>
        <location evidence="1">Membrane</location>
        <topology evidence="1">Multi-pass membrane protein</topology>
    </subcellularLocation>
</comment>
<gene>
    <name evidence="8" type="ORF">OF122_06595</name>
</gene>
<proteinExistence type="inferred from homology"/>
<comment type="similarity">
    <text evidence="2">Belongs to the EamA transporter family.</text>
</comment>
<reference evidence="8" key="1">
    <citation type="submission" date="2022-10" db="EMBL/GenBank/DDBJ databases">
        <title>YIM 151497 complete genome.</title>
        <authorList>
            <person name="Chen X."/>
        </authorList>
    </citation>
    <scope>NUCLEOTIDE SEQUENCE</scope>
    <source>
        <strain evidence="8">YIM 151497</strain>
    </source>
</reference>
<organism evidence="8 9">
    <name type="scientific">Pelagibacterium flavum</name>
    <dbReference type="NCBI Taxonomy" id="2984530"/>
    <lineage>
        <taxon>Bacteria</taxon>
        <taxon>Pseudomonadati</taxon>
        <taxon>Pseudomonadota</taxon>
        <taxon>Alphaproteobacteria</taxon>
        <taxon>Hyphomicrobiales</taxon>
        <taxon>Devosiaceae</taxon>
        <taxon>Pelagibacterium</taxon>
    </lineage>
</organism>
<dbReference type="Proteomes" id="UP001163882">
    <property type="component" value="Chromosome"/>
</dbReference>
<feature type="transmembrane region" description="Helical" evidence="6">
    <location>
        <begin position="89"/>
        <end position="111"/>
    </location>
</feature>
<evidence type="ECO:0000256" key="4">
    <source>
        <dbReference type="ARBA" id="ARBA00022989"/>
    </source>
</evidence>
<evidence type="ECO:0000313" key="9">
    <source>
        <dbReference type="Proteomes" id="UP001163882"/>
    </source>
</evidence>
<feature type="transmembrane region" description="Helical" evidence="6">
    <location>
        <begin position="267"/>
        <end position="285"/>
    </location>
</feature>
<feature type="transmembrane region" description="Helical" evidence="6">
    <location>
        <begin position="150"/>
        <end position="169"/>
    </location>
</feature>
<dbReference type="PANTHER" id="PTHR32322">
    <property type="entry name" value="INNER MEMBRANE TRANSPORTER"/>
    <property type="match status" value="1"/>
</dbReference>
<feature type="transmembrane region" description="Helical" evidence="6">
    <location>
        <begin position="7"/>
        <end position="27"/>
    </location>
</feature>
<keyword evidence="4 6" id="KW-1133">Transmembrane helix</keyword>
<keyword evidence="5 6" id="KW-0472">Membrane</keyword>
<protein>
    <submittedName>
        <fullName evidence="8">DMT family transporter</fullName>
    </submittedName>
</protein>
<feature type="domain" description="EamA" evidence="7">
    <location>
        <begin position="8"/>
        <end position="136"/>
    </location>
</feature>
<dbReference type="Gene3D" id="1.10.3730.20">
    <property type="match status" value="1"/>
</dbReference>
<dbReference type="EMBL" id="CP107716">
    <property type="protein sequence ID" value="UYQ73424.1"/>
    <property type="molecule type" value="Genomic_DNA"/>
</dbReference>
<evidence type="ECO:0000256" key="1">
    <source>
        <dbReference type="ARBA" id="ARBA00004141"/>
    </source>
</evidence>
<evidence type="ECO:0000259" key="7">
    <source>
        <dbReference type="Pfam" id="PF00892"/>
    </source>
</evidence>
<dbReference type="InterPro" id="IPR000620">
    <property type="entry name" value="EamA_dom"/>
</dbReference>
<sequence>MLTRSIPILVMVAFLNALCFPLITLGLEHAPHITFATLRAMIAGLSLALVAAILGRPIPTDVGSWIALGAIGLGATTLAYFGMFHAAEFVSPGLATILTNTQPLIAAVLAFGVLSERLRPAQYMGLGIGFLGIITVAMPRFGFVDGIGEVAALSYALLAAVGLAVSNVVMKTIRGRIDPIVAMAAQLLLGALPLAILALLTEQPSEIHLSPGFALALVLLALPGTALSYWLWFWVLERIPLTYANAFTFLTPVLALLLGVMAFDEQVGPLLVLGLILTCIGVVIVQRNSRGQIAPTA</sequence>
<evidence type="ECO:0000256" key="5">
    <source>
        <dbReference type="ARBA" id="ARBA00023136"/>
    </source>
</evidence>
<feature type="transmembrane region" description="Helical" evidence="6">
    <location>
        <begin position="33"/>
        <end position="55"/>
    </location>
</feature>
<evidence type="ECO:0000313" key="8">
    <source>
        <dbReference type="EMBL" id="UYQ73424.1"/>
    </source>
</evidence>
<dbReference type="RefSeq" id="WP_264227009.1">
    <property type="nucleotide sequence ID" value="NZ_CP107716.1"/>
</dbReference>
<evidence type="ECO:0000256" key="6">
    <source>
        <dbReference type="SAM" id="Phobius"/>
    </source>
</evidence>
<name>A0ABY6ISN9_9HYPH</name>
<feature type="transmembrane region" description="Helical" evidence="6">
    <location>
        <begin position="243"/>
        <end position="261"/>
    </location>
</feature>
<dbReference type="InterPro" id="IPR037185">
    <property type="entry name" value="EmrE-like"/>
</dbReference>
<keyword evidence="3 6" id="KW-0812">Transmembrane</keyword>
<dbReference type="PANTHER" id="PTHR32322:SF2">
    <property type="entry name" value="EAMA DOMAIN-CONTAINING PROTEIN"/>
    <property type="match status" value="1"/>
</dbReference>
<dbReference type="SUPFAM" id="SSF103481">
    <property type="entry name" value="Multidrug resistance efflux transporter EmrE"/>
    <property type="match status" value="2"/>
</dbReference>
<feature type="transmembrane region" description="Helical" evidence="6">
    <location>
        <begin position="62"/>
        <end position="83"/>
    </location>
</feature>
<feature type="transmembrane region" description="Helical" evidence="6">
    <location>
        <begin position="123"/>
        <end position="144"/>
    </location>
</feature>
<feature type="domain" description="EamA" evidence="7">
    <location>
        <begin position="153"/>
        <end position="285"/>
    </location>
</feature>
<feature type="transmembrane region" description="Helical" evidence="6">
    <location>
        <begin position="213"/>
        <end position="236"/>
    </location>
</feature>
<keyword evidence="9" id="KW-1185">Reference proteome</keyword>
<evidence type="ECO:0000256" key="3">
    <source>
        <dbReference type="ARBA" id="ARBA00022692"/>
    </source>
</evidence>
<dbReference type="Pfam" id="PF00892">
    <property type="entry name" value="EamA"/>
    <property type="match status" value="2"/>
</dbReference>
<dbReference type="InterPro" id="IPR050638">
    <property type="entry name" value="AA-Vitamin_Transporters"/>
</dbReference>
<accession>A0ABY6ISN9</accession>
<evidence type="ECO:0000256" key="2">
    <source>
        <dbReference type="ARBA" id="ARBA00007362"/>
    </source>
</evidence>
<feature type="transmembrane region" description="Helical" evidence="6">
    <location>
        <begin position="181"/>
        <end position="201"/>
    </location>
</feature>